<dbReference type="EMBL" id="JANAVB010025196">
    <property type="protein sequence ID" value="KAJ6821079.1"/>
    <property type="molecule type" value="Genomic_DNA"/>
</dbReference>
<dbReference type="PROSITE" id="PS51207">
    <property type="entry name" value="PXA"/>
    <property type="match status" value="1"/>
</dbReference>
<dbReference type="Pfam" id="PF02194">
    <property type="entry name" value="PXA"/>
    <property type="match status" value="1"/>
</dbReference>
<reference evidence="5" key="1">
    <citation type="journal article" date="2023" name="GigaByte">
        <title>Genome assembly of the bearded iris, Iris pallida Lam.</title>
        <authorList>
            <person name="Bruccoleri R.E."/>
            <person name="Oakeley E.J."/>
            <person name="Faust A.M.E."/>
            <person name="Altorfer M."/>
            <person name="Dessus-Babus S."/>
            <person name="Burckhardt D."/>
            <person name="Oertli M."/>
            <person name="Naumann U."/>
            <person name="Petersen F."/>
            <person name="Wong J."/>
        </authorList>
    </citation>
    <scope>NUCLEOTIDE SEQUENCE</scope>
    <source>
        <strain evidence="5">GSM-AAB239-AS_SAM_17_03QT</strain>
    </source>
</reference>
<accession>A0AAX6FXA5</accession>
<reference evidence="5" key="2">
    <citation type="submission" date="2023-04" db="EMBL/GenBank/DDBJ databases">
        <authorList>
            <person name="Bruccoleri R.E."/>
            <person name="Oakeley E.J."/>
            <person name="Faust A.-M."/>
            <person name="Dessus-Babus S."/>
            <person name="Altorfer M."/>
            <person name="Burckhardt D."/>
            <person name="Oertli M."/>
            <person name="Naumann U."/>
            <person name="Petersen F."/>
            <person name="Wong J."/>
        </authorList>
    </citation>
    <scope>NUCLEOTIDE SEQUENCE</scope>
    <source>
        <strain evidence="5">GSM-AAB239-AS_SAM_17_03QT</strain>
        <tissue evidence="5">Leaf</tissue>
    </source>
</reference>
<proteinExistence type="predicted"/>
<evidence type="ECO:0000256" key="2">
    <source>
        <dbReference type="ARBA" id="ARBA00022490"/>
    </source>
</evidence>
<evidence type="ECO:0000313" key="6">
    <source>
        <dbReference type="Proteomes" id="UP001140949"/>
    </source>
</evidence>
<comment type="subcellular location">
    <subcellularLocation>
        <location evidence="1">Cytoplasm</location>
    </subcellularLocation>
</comment>
<dbReference type="Proteomes" id="UP001140949">
    <property type="component" value="Unassembled WGS sequence"/>
</dbReference>
<dbReference type="SMART" id="SM00313">
    <property type="entry name" value="PXA"/>
    <property type="match status" value="1"/>
</dbReference>
<dbReference type="AlphaFoldDB" id="A0AAX6FXA5"/>
<feature type="region of interest" description="Disordered" evidence="3">
    <location>
        <begin position="426"/>
        <end position="454"/>
    </location>
</feature>
<evidence type="ECO:0000256" key="3">
    <source>
        <dbReference type="SAM" id="MobiDB-lite"/>
    </source>
</evidence>
<dbReference type="InterPro" id="IPR003114">
    <property type="entry name" value="Phox_assoc"/>
</dbReference>
<dbReference type="PANTHER" id="PTHR22999:SF23">
    <property type="entry name" value="SORTING NEXIN-16"/>
    <property type="match status" value="1"/>
</dbReference>
<keyword evidence="6" id="KW-1185">Reference proteome</keyword>
<sequence length="526" mass="58885">MRPMESLQDLIDEAKARTVLWVICIYALSYFLTHTSKSMWMNIPISILILTAFRYLSFEVELRWRVPPISRQSYLSRLSKKQLSVNDSRISAVPATSKWRRKIDSPPVEAAIDDFINKILQDFVVDLWYSSITPDKEAPELIRTIILDVLGEISGRVKEINLVELLTRDVIDLIGNQLDVYRKSQSDIGVDVMGTLSFEERDERLKQHLIASKELHPALISLESEHKVLQRIIGGILALVMKPQEAKCPLVRCISRELLVCLVIQPVINLASPLYINELIEYIFLANKDNGNGDIGSVQDPSVSVGDSQSADPESRRATASSKSSDLMVVKSSGKTSIDGSKDGHQNILQKDSAYQVQPRLSDWALVLEAATRRRSQVLAPENLENMWTKGRNYEKKSSEFVKAGISSGSAGSSGKDLVTDLNDSTTACENERKSGGSTNSLLKRSTSTPDTSMALMDRSGEKLERNRELISHCEEFLQTPKLRCRVVGAYFEKTGSKSFAVYSIAVTDAENKTWFVKRRHAISEL</sequence>
<gene>
    <name evidence="5" type="ORF">M6B38_395125</name>
</gene>
<evidence type="ECO:0000256" key="1">
    <source>
        <dbReference type="ARBA" id="ARBA00004496"/>
    </source>
</evidence>
<organism evidence="5 6">
    <name type="scientific">Iris pallida</name>
    <name type="common">Sweet iris</name>
    <dbReference type="NCBI Taxonomy" id="29817"/>
    <lineage>
        <taxon>Eukaryota</taxon>
        <taxon>Viridiplantae</taxon>
        <taxon>Streptophyta</taxon>
        <taxon>Embryophyta</taxon>
        <taxon>Tracheophyta</taxon>
        <taxon>Spermatophyta</taxon>
        <taxon>Magnoliopsida</taxon>
        <taxon>Liliopsida</taxon>
        <taxon>Asparagales</taxon>
        <taxon>Iridaceae</taxon>
        <taxon>Iridoideae</taxon>
        <taxon>Irideae</taxon>
        <taxon>Iris</taxon>
    </lineage>
</organism>
<protein>
    <recommendedName>
        <fullName evidence="4">PXA domain-containing protein</fullName>
    </recommendedName>
</protein>
<dbReference type="PANTHER" id="PTHR22999">
    <property type="entry name" value="PX SERINE/THREONINE KINASE PXK"/>
    <property type="match status" value="1"/>
</dbReference>
<name>A0AAX6FXA5_IRIPA</name>
<feature type="domain" description="PXA" evidence="4">
    <location>
        <begin position="105"/>
        <end position="288"/>
    </location>
</feature>
<evidence type="ECO:0000259" key="4">
    <source>
        <dbReference type="PROSITE" id="PS51207"/>
    </source>
</evidence>
<keyword evidence="2" id="KW-0963">Cytoplasm</keyword>
<feature type="compositionally biased region" description="Polar residues" evidence="3">
    <location>
        <begin position="299"/>
        <end position="325"/>
    </location>
</feature>
<evidence type="ECO:0000313" key="5">
    <source>
        <dbReference type="EMBL" id="KAJ6821079.1"/>
    </source>
</evidence>
<feature type="region of interest" description="Disordered" evidence="3">
    <location>
        <begin position="295"/>
        <end position="345"/>
    </location>
</feature>
<dbReference type="InterPro" id="IPR051837">
    <property type="entry name" value="SortingNexin/PXDomain-PKLike"/>
</dbReference>
<comment type="caution">
    <text evidence="5">The sequence shown here is derived from an EMBL/GenBank/DDBJ whole genome shotgun (WGS) entry which is preliminary data.</text>
</comment>
<feature type="compositionally biased region" description="Polar residues" evidence="3">
    <location>
        <begin position="436"/>
        <end position="452"/>
    </location>
</feature>
<dbReference type="GO" id="GO:0005737">
    <property type="term" value="C:cytoplasm"/>
    <property type="evidence" value="ECO:0007669"/>
    <property type="project" value="UniProtKB-SubCell"/>
</dbReference>